<name>A0A061SW94_9RHOB</name>
<dbReference type="RefSeq" id="WP_037905901.1">
    <property type="nucleotide sequence ID" value="NZ_JEMU01000003.1"/>
</dbReference>
<dbReference type="InterPro" id="IPR035923">
    <property type="entry name" value="TT1751-like_sf"/>
</dbReference>
<organism evidence="3 4">
    <name type="scientific">Sulfitobacter mediterraneus</name>
    <dbReference type="NCBI Taxonomy" id="83219"/>
    <lineage>
        <taxon>Bacteria</taxon>
        <taxon>Pseudomonadati</taxon>
        <taxon>Pseudomonadota</taxon>
        <taxon>Alphaproteobacteria</taxon>
        <taxon>Rhodobacterales</taxon>
        <taxon>Roseobacteraceae</taxon>
        <taxon>Sulfitobacter</taxon>
    </lineage>
</organism>
<dbReference type="eggNOG" id="COG3439">
    <property type="taxonomic scope" value="Bacteria"/>
</dbReference>
<feature type="signal peptide" evidence="1">
    <location>
        <begin position="1"/>
        <end position="20"/>
    </location>
</feature>
<dbReference type="EMBL" id="JEMU01000003">
    <property type="protein sequence ID" value="KAJ04193.1"/>
    <property type="molecule type" value="Genomic_DNA"/>
</dbReference>
<dbReference type="Proteomes" id="UP000027337">
    <property type="component" value="Unassembled WGS sequence"/>
</dbReference>
<keyword evidence="1" id="KW-0732">Signal</keyword>
<sequence>MKNTFIAGLFAASMAVTAQADTLSTVYDFDGSFDDAAFSVESAIVGRGLVIDYVSHTGEMLNRTGADVGSDVTIFDGADIFLFCSAVLSRKVMEADPMNIAHCPYGIFVTDKDGKVSVGYRNYPDGPMQEVQSLLDDIVREAVGE</sequence>
<evidence type="ECO:0000313" key="4">
    <source>
        <dbReference type="Proteomes" id="UP000027337"/>
    </source>
</evidence>
<dbReference type="AlphaFoldDB" id="A0A061SW94"/>
<dbReference type="InterPro" id="IPR005180">
    <property type="entry name" value="DUF302"/>
</dbReference>
<dbReference type="SUPFAM" id="SSF103247">
    <property type="entry name" value="TT1751-like"/>
    <property type="match status" value="1"/>
</dbReference>
<evidence type="ECO:0000259" key="2">
    <source>
        <dbReference type="Pfam" id="PF03625"/>
    </source>
</evidence>
<protein>
    <recommendedName>
        <fullName evidence="2">DUF302 domain-containing protein</fullName>
    </recommendedName>
</protein>
<evidence type="ECO:0000313" key="3">
    <source>
        <dbReference type="EMBL" id="KAJ04193.1"/>
    </source>
</evidence>
<proteinExistence type="predicted"/>
<feature type="chain" id="PRO_5001611551" description="DUF302 domain-containing protein" evidence="1">
    <location>
        <begin position="21"/>
        <end position="145"/>
    </location>
</feature>
<feature type="domain" description="DUF302" evidence="2">
    <location>
        <begin position="77"/>
        <end position="121"/>
    </location>
</feature>
<dbReference type="Gene3D" id="3.30.310.70">
    <property type="entry name" value="TT1751-like domain"/>
    <property type="match status" value="1"/>
</dbReference>
<dbReference type="Pfam" id="PF03625">
    <property type="entry name" value="DUF302"/>
    <property type="match status" value="1"/>
</dbReference>
<gene>
    <name evidence="3" type="ORF">PM02_05050</name>
</gene>
<evidence type="ECO:0000256" key="1">
    <source>
        <dbReference type="SAM" id="SignalP"/>
    </source>
</evidence>
<reference evidence="3 4" key="1">
    <citation type="journal article" date="2014" name="Genome Announc.">
        <title>Draft Genome Sequences of Two Isolates of the Roseobacter Group, Sulfitobacter sp. Strains 3SOLIMAR09 and 1FIGIMAR09, from Harbors of Mallorca Island (Mediterranean Sea).</title>
        <authorList>
            <person name="Mas-Llado M."/>
            <person name="Pina-Villalonga J.M."/>
            <person name="Brunet-Galmes I."/>
            <person name="Nogales B."/>
            <person name="Bosch R."/>
        </authorList>
    </citation>
    <scope>NUCLEOTIDE SEQUENCE [LARGE SCALE GENOMIC DNA]</scope>
    <source>
        <strain evidence="3 4">1FIGIMAR09</strain>
    </source>
</reference>
<dbReference type="STRING" id="83219.PM02_05050"/>
<comment type="caution">
    <text evidence="3">The sequence shown here is derived from an EMBL/GenBank/DDBJ whole genome shotgun (WGS) entry which is preliminary data.</text>
</comment>
<keyword evidence="4" id="KW-1185">Reference proteome</keyword>
<accession>A0A061SW94</accession>